<evidence type="ECO:0000256" key="3">
    <source>
        <dbReference type="ARBA" id="ARBA00022622"/>
    </source>
</evidence>
<keyword evidence="6" id="KW-1015">Disulfide bond</keyword>
<dbReference type="Pfam" id="PF16975">
    <property type="entry name" value="UPAR_LY6_2"/>
    <property type="match status" value="1"/>
</dbReference>
<evidence type="ECO:0000313" key="11">
    <source>
        <dbReference type="Proteomes" id="UP000830375"/>
    </source>
</evidence>
<evidence type="ECO:0000313" key="10">
    <source>
        <dbReference type="EMBL" id="KAI2660606.1"/>
    </source>
</evidence>
<dbReference type="InterPro" id="IPR045860">
    <property type="entry name" value="Snake_toxin-like_sf"/>
</dbReference>
<keyword evidence="11" id="KW-1185">Reference proteome</keyword>
<evidence type="ECO:0000256" key="1">
    <source>
        <dbReference type="ARBA" id="ARBA00004609"/>
    </source>
</evidence>
<feature type="signal peptide" evidence="9">
    <location>
        <begin position="1"/>
        <end position="25"/>
    </location>
</feature>
<dbReference type="PANTHER" id="PTHR31171">
    <property type="entry name" value="LY6/PLAUR DOMAIN-CONTAINING PROTEIN 6"/>
    <property type="match status" value="1"/>
</dbReference>
<evidence type="ECO:0000256" key="8">
    <source>
        <dbReference type="ARBA" id="ARBA00023288"/>
    </source>
</evidence>
<dbReference type="InterPro" id="IPR039457">
    <property type="entry name" value="LYPD6-like"/>
</dbReference>
<protein>
    <submittedName>
        <fullName evidence="10">Ly6/PLAUR domain-containing protein 6</fullName>
    </submittedName>
</protein>
<feature type="chain" id="PRO_5045436349" evidence="9">
    <location>
        <begin position="26"/>
        <end position="183"/>
    </location>
</feature>
<reference evidence="10 11" key="1">
    <citation type="submission" date="2022-01" db="EMBL/GenBank/DDBJ databases">
        <title>A high-quality chromosome-level genome assembly of rohu carp, Labeo rohita.</title>
        <authorList>
            <person name="Arick M.A. II"/>
            <person name="Hsu C.-Y."/>
            <person name="Magbanua Z."/>
            <person name="Pechanova O."/>
            <person name="Grover C."/>
            <person name="Miller E."/>
            <person name="Thrash A."/>
            <person name="Ezzel L."/>
            <person name="Alam S."/>
            <person name="Benzie J."/>
            <person name="Hamilton M."/>
            <person name="Karsi A."/>
            <person name="Lawrence M.L."/>
            <person name="Peterson D.G."/>
        </authorList>
    </citation>
    <scope>NUCLEOTIDE SEQUENCE [LARGE SCALE GENOMIC DNA]</scope>
    <source>
        <strain evidence="11">BAU-BD-2019</strain>
        <tissue evidence="10">Blood</tissue>
    </source>
</reference>
<keyword evidence="5" id="KW-0472">Membrane</keyword>
<name>A0ABQ8MCL2_LABRO</name>
<evidence type="ECO:0000256" key="7">
    <source>
        <dbReference type="ARBA" id="ARBA00023180"/>
    </source>
</evidence>
<evidence type="ECO:0000256" key="6">
    <source>
        <dbReference type="ARBA" id="ARBA00023157"/>
    </source>
</evidence>
<organism evidence="10 11">
    <name type="scientific">Labeo rohita</name>
    <name type="common">Indian major carp</name>
    <name type="synonym">Cyprinus rohita</name>
    <dbReference type="NCBI Taxonomy" id="84645"/>
    <lineage>
        <taxon>Eukaryota</taxon>
        <taxon>Metazoa</taxon>
        <taxon>Chordata</taxon>
        <taxon>Craniata</taxon>
        <taxon>Vertebrata</taxon>
        <taxon>Euteleostomi</taxon>
        <taxon>Actinopterygii</taxon>
        <taxon>Neopterygii</taxon>
        <taxon>Teleostei</taxon>
        <taxon>Ostariophysi</taxon>
        <taxon>Cypriniformes</taxon>
        <taxon>Cyprinidae</taxon>
        <taxon>Labeoninae</taxon>
        <taxon>Labeonini</taxon>
        <taxon>Labeo</taxon>
    </lineage>
</organism>
<comment type="caution">
    <text evidence="10">The sequence shown here is derived from an EMBL/GenBank/DDBJ whole genome shotgun (WGS) entry which is preliminary data.</text>
</comment>
<dbReference type="Proteomes" id="UP000830375">
    <property type="component" value="Unassembled WGS sequence"/>
</dbReference>
<gene>
    <name evidence="10" type="ORF">H4Q32_008211</name>
</gene>
<evidence type="ECO:0000256" key="2">
    <source>
        <dbReference type="ARBA" id="ARBA00022475"/>
    </source>
</evidence>
<keyword evidence="4 9" id="KW-0732">Signal</keyword>
<dbReference type="SUPFAM" id="SSF57302">
    <property type="entry name" value="Snake toxin-like"/>
    <property type="match status" value="1"/>
</dbReference>
<evidence type="ECO:0000256" key="4">
    <source>
        <dbReference type="ARBA" id="ARBA00022729"/>
    </source>
</evidence>
<evidence type="ECO:0000256" key="5">
    <source>
        <dbReference type="ARBA" id="ARBA00023136"/>
    </source>
</evidence>
<accession>A0ABQ8MCL2</accession>
<proteinExistence type="predicted"/>
<sequence>MEPWPLMAWGLMLTAIASWIKAVQSRDFTEKDIIFLHPSSKHFFLDSPKALKMKWMYSMFFLVIFRIRHQLSVMTTIDLLKADAPDNYECNRWAPDLYCPRESRYCYTHHKMSWDGNTVSVTKRCVAMEDCLATGCSDMDHEGNKTDAIFATTSPINESVRPAQSHALLLSVCIISLMLRSIN</sequence>
<dbReference type="EMBL" id="JACTAM010000009">
    <property type="protein sequence ID" value="KAI2660606.1"/>
    <property type="molecule type" value="Genomic_DNA"/>
</dbReference>
<evidence type="ECO:0000256" key="9">
    <source>
        <dbReference type="SAM" id="SignalP"/>
    </source>
</evidence>
<comment type="subcellular location">
    <subcellularLocation>
        <location evidence="1">Cell membrane</location>
        <topology evidence="1">Lipid-anchor</topology>
        <topology evidence="1">GPI-anchor</topology>
    </subcellularLocation>
</comment>
<keyword evidence="3" id="KW-0336">GPI-anchor</keyword>
<keyword evidence="8" id="KW-0449">Lipoprotein</keyword>
<dbReference type="PANTHER" id="PTHR31171:SF0">
    <property type="entry name" value="LY6_PLAUR DOMAIN-CONTAINING PROTEIN 6"/>
    <property type="match status" value="1"/>
</dbReference>
<keyword evidence="7" id="KW-0325">Glycoprotein</keyword>
<keyword evidence="2" id="KW-1003">Cell membrane</keyword>